<dbReference type="EMBL" id="JAVDYG010000001">
    <property type="protein sequence ID" value="MDR7363002.1"/>
    <property type="molecule type" value="Genomic_DNA"/>
</dbReference>
<dbReference type="PANTHER" id="PTHR43058">
    <property type="entry name" value="SLR0655 PROTEIN"/>
    <property type="match status" value="1"/>
</dbReference>
<sequence length="177" mass="19374">MHDHEPDRLVVVRYPPPRDPVGPGQVSVWDFPRPPELVQWGESIQVVLGGVTIADTRHAWAVLETSHPPTYYLPPEAFVEGALRPAGGSSWCEWKGRATYLDLVGGDRVAARAAWTYPDPSPRAVVLRDHVALYAHTVDRCVVDGVEVVPQEGSFYGGWITPRVAGPFKGGPGTMGW</sequence>
<name>A0ABU2BX71_9ACTN</name>
<dbReference type="Gene3D" id="2.170.150.40">
    <property type="entry name" value="Domain of unknown function (DUF427)"/>
    <property type="match status" value="1"/>
</dbReference>
<organism evidence="2 3">
    <name type="scientific">Nocardioides marmoribigeumensis</name>
    <dbReference type="NCBI Taxonomy" id="433649"/>
    <lineage>
        <taxon>Bacteria</taxon>
        <taxon>Bacillati</taxon>
        <taxon>Actinomycetota</taxon>
        <taxon>Actinomycetes</taxon>
        <taxon>Propionibacteriales</taxon>
        <taxon>Nocardioidaceae</taxon>
        <taxon>Nocardioides</taxon>
    </lineage>
</organism>
<dbReference type="PANTHER" id="PTHR43058:SF1">
    <property type="entry name" value="DUF427 DOMAIN-CONTAINING PROTEIN"/>
    <property type="match status" value="1"/>
</dbReference>
<dbReference type="InterPro" id="IPR038694">
    <property type="entry name" value="DUF427_sf"/>
</dbReference>
<comment type="caution">
    <text evidence="2">The sequence shown here is derived from an EMBL/GenBank/DDBJ whole genome shotgun (WGS) entry which is preliminary data.</text>
</comment>
<gene>
    <name evidence="2" type="ORF">J2S63_002555</name>
</gene>
<proteinExistence type="predicted"/>
<dbReference type="InterPro" id="IPR007361">
    <property type="entry name" value="DUF427"/>
</dbReference>
<protein>
    <submittedName>
        <fullName evidence="2">Uncharacterized protein (DUF427 family)</fullName>
    </submittedName>
</protein>
<reference evidence="2 3" key="1">
    <citation type="submission" date="2023-07" db="EMBL/GenBank/DDBJ databases">
        <title>Sequencing the genomes of 1000 actinobacteria strains.</title>
        <authorList>
            <person name="Klenk H.-P."/>
        </authorList>
    </citation>
    <scope>NUCLEOTIDE SEQUENCE [LARGE SCALE GENOMIC DNA]</scope>
    <source>
        <strain evidence="2 3">DSM 19426</strain>
    </source>
</reference>
<dbReference type="RefSeq" id="WP_310302818.1">
    <property type="nucleotide sequence ID" value="NZ_JAVDYG010000001.1"/>
</dbReference>
<dbReference type="Proteomes" id="UP001183648">
    <property type="component" value="Unassembled WGS sequence"/>
</dbReference>
<feature type="domain" description="DUF427" evidence="1">
    <location>
        <begin position="44"/>
        <end position="135"/>
    </location>
</feature>
<keyword evidence="3" id="KW-1185">Reference proteome</keyword>
<evidence type="ECO:0000313" key="2">
    <source>
        <dbReference type="EMBL" id="MDR7363002.1"/>
    </source>
</evidence>
<dbReference type="Pfam" id="PF04248">
    <property type="entry name" value="NTP_transf_9"/>
    <property type="match status" value="1"/>
</dbReference>
<evidence type="ECO:0000313" key="3">
    <source>
        <dbReference type="Proteomes" id="UP001183648"/>
    </source>
</evidence>
<evidence type="ECO:0000259" key="1">
    <source>
        <dbReference type="Pfam" id="PF04248"/>
    </source>
</evidence>
<accession>A0ABU2BX71</accession>